<evidence type="ECO:0000313" key="7">
    <source>
        <dbReference type="Proteomes" id="UP000727407"/>
    </source>
</evidence>
<dbReference type="SUPFAM" id="SSF51069">
    <property type="entry name" value="Carbonic anhydrase"/>
    <property type="match status" value="1"/>
</dbReference>
<dbReference type="Gene3D" id="3.10.200.10">
    <property type="entry name" value="Alpha carbonic anhydrase"/>
    <property type="match status" value="1"/>
</dbReference>
<feature type="domain" description="Alpha-carbonic anhydrase" evidence="5">
    <location>
        <begin position="19"/>
        <end position="170"/>
    </location>
</feature>
<keyword evidence="2 4" id="KW-0479">Metal-binding</keyword>
<reference evidence="6" key="1">
    <citation type="submission" date="2020-07" db="EMBL/GenBank/DDBJ databases">
        <title>Clarias magur genome sequencing, assembly and annotation.</title>
        <authorList>
            <person name="Kushwaha B."/>
            <person name="Kumar R."/>
            <person name="Das P."/>
            <person name="Joshi C.G."/>
            <person name="Kumar D."/>
            <person name="Nagpure N.S."/>
            <person name="Pandey M."/>
            <person name="Agarwal S."/>
            <person name="Srivastava S."/>
            <person name="Singh M."/>
            <person name="Sahoo L."/>
            <person name="Jayasankar P."/>
            <person name="Meher P.K."/>
            <person name="Koringa P.G."/>
            <person name="Iquebal M.A."/>
            <person name="Das S.P."/>
            <person name="Bit A."/>
            <person name="Patnaik S."/>
            <person name="Patel N."/>
            <person name="Shah T.M."/>
            <person name="Hinsu A."/>
            <person name="Jena J.K."/>
        </authorList>
    </citation>
    <scope>NUCLEOTIDE SEQUENCE</scope>
    <source>
        <strain evidence="6">CIFAMagur01</strain>
        <tissue evidence="6">Testis</tissue>
    </source>
</reference>
<dbReference type="Proteomes" id="UP000727407">
    <property type="component" value="Unassembled WGS sequence"/>
</dbReference>
<dbReference type="InterPro" id="IPR018338">
    <property type="entry name" value="Carbonic_anhydrase_a-class_CS"/>
</dbReference>
<dbReference type="GO" id="GO:0005886">
    <property type="term" value="C:plasma membrane"/>
    <property type="evidence" value="ECO:0007669"/>
    <property type="project" value="TreeGrafter"/>
</dbReference>
<keyword evidence="4" id="KW-0456">Lyase</keyword>
<evidence type="ECO:0000313" key="6">
    <source>
        <dbReference type="EMBL" id="KAF5907003.1"/>
    </source>
</evidence>
<feature type="chain" id="PRO_5035342430" description="Carbonic anhydrase" evidence="4">
    <location>
        <begin position="19"/>
        <end position="170"/>
    </location>
</feature>
<comment type="caution">
    <text evidence="6">The sequence shown here is derived from an EMBL/GenBank/DDBJ whole genome shotgun (WGS) entry which is preliminary data.</text>
</comment>
<dbReference type="InterPro" id="IPR036398">
    <property type="entry name" value="CA_dom_sf"/>
</dbReference>
<dbReference type="PANTHER" id="PTHR18952:SF202">
    <property type="entry name" value="CARBONIC ANHYDRASE"/>
    <property type="match status" value="1"/>
</dbReference>
<dbReference type="PROSITE" id="PS51144">
    <property type="entry name" value="ALPHA_CA_2"/>
    <property type="match status" value="1"/>
</dbReference>
<dbReference type="PANTHER" id="PTHR18952">
    <property type="entry name" value="CARBONIC ANHYDRASE"/>
    <property type="match status" value="1"/>
</dbReference>
<evidence type="ECO:0000256" key="3">
    <source>
        <dbReference type="ARBA" id="ARBA00022833"/>
    </source>
</evidence>
<comment type="catalytic activity">
    <reaction evidence="4">
        <text>hydrogencarbonate + H(+) = CO2 + H2O</text>
        <dbReference type="Rhea" id="RHEA:10748"/>
        <dbReference type="ChEBI" id="CHEBI:15377"/>
        <dbReference type="ChEBI" id="CHEBI:15378"/>
        <dbReference type="ChEBI" id="CHEBI:16526"/>
        <dbReference type="ChEBI" id="CHEBI:17544"/>
        <dbReference type="EC" id="4.2.1.1"/>
    </reaction>
</comment>
<name>A0A8J4UDJ2_CLAMG</name>
<keyword evidence="7" id="KW-1185">Reference proteome</keyword>
<dbReference type="AlphaFoldDB" id="A0A8J4UDJ2"/>
<feature type="signal peptide" evidence="4">
    <location>
        <begin position="1"/>
        <end position="18"/>
    </location>
</feature>
<dbReference type="PROSITE" id="PS00162">
    <property type="entry name" value="ALPHA_CA_1"/>
    <property type="match status" value="1"/>
</dbReference>
<dbReference type="GO" id="GO:0008270">
    <property type="term" value="F:zinc ion binding"/>
    <property type="evidence" value="ECO:0007669"/>
    <property type="project" value="UniProtKB-UniRule"/>
</dbReference>
<dbReference type="SMART" id="SM01057">
    <property type="entry name" value="Carb_anhydrase"/>
    <property type="match status" value="1"/>
</dbReference>
<comment type="similarity">
    <text evidence="1 4">Belongs to the alpha-carbonic anhydrase family.</text>
</comment>
<dbReference type="EMBL" id="QNUK01000026">
    <property type="protein sequence ID" value="KAF5907003.1"/>
    <property type="molecule type" value="Genomic_DNA"/>
</dbReference>
<evidence type="ECO:0000256" key="2">
    <source>
        <dbReference type="ARBA" id="ARBA00022723"/>
    </source>
</evidence>
<dbReference type="Pfam" id="PF00194">
    <property type="entry name" value="Carb_anhydrase"/>
    <property type="match status" value="1"/>
</dbReference>
<evidence type="ECO:0000259" key="5">
    <source>
        <dbReference type="PROSITE" id="PS51144"/>
    </source>
</evidence>
<dbReference type="GO" id="GO:0004089">
    <property type="term" value="F:carbonate dehydratase activity"/>
    <property type="evidence" value="ECO:0007669"/>
    <property type="project" value="UniProtKB-UniRule"/>
</dbReference>
<proteinExistence type="inferred from homology"/>
<feature type="non-terminal residue" evidence="6">
    <location>
        <position position="170"/>
    </location>
</feature>
<comment type="function">
    <text evidence="4">Reversible hydration of carbon dioxide.</text>
</comment>
<dbReference type="InterPro" id="IPR023561">
    <property type="entry name" value="Carbonic_anhydrase_a-class"/>
</dbReference>
<protein>
    <recommendedName>
        <fullName evidence="4">Carbonic anhydrase</fullName>
        <ecNumber evidence="4">4.2.1.1</ecNumber>
    </recommendedName>
</protein>
<gene>
    <name evidence="6" type="ORF">DAT39_003289</name>
</gene>
<dbReference type="EC" id="4.2.1.1" evidence="4"/>
<dbReference type="InterPro" id="IPR001148">
    <property type="entry name" value="CA_dom"/>
</dbReference>
<keyword evidence="3 4" id="KW-0862">Zinc</keyword>
<evidence type="ECO:0000256" key="1">
    <source>
        <dbReference type="ARBA" id="ARBA00010718"/>
    </source>
</evidence>
<sequence length="170" mass="19223">MWSTLLVTYLLFAPQIHSVQWCYQNQYSLNEMCNEPSSWIKDFPVCGGQKQSPINIVTRKARHDPKLTPIIFEGYTETINVTVQNFGNSGAVLVLPSSLRIRGGDLPATYKAIQLHFHWGVDHTSGSEHTVDGEQYAMELHIVHIKEQYNSLKEAKNDTVGIAVLGLFYE</sequence>
<evidence type="ECO:0000256" key="4">
    <source>
        <dbReference type="RuleBase" id="RU367011"/>
    </source>
</evidence>
<dbReference type="OrthoDB" id="429145at2759"/>
<organism evidence="6 7">
    <name type="scientific">Clarias magur</name>
    <name type="common">Asian catfish</name>
    <name type="synonym">Macropteronotus magur</name>
    <dbReference type="NCBI Taxonomy" id="1594786"/>
    <lineage>
        <taxon>Eukaryota</taxon>
        <taxon>Metazoa</taxon>
        <taxon>Chordata</taxon>
        <taxon>Craniata</taxon>
        <taxon>Vertebrata</taxon>
        <taxon>Euteleostomi</taxon>
        <taxon>Actinopterygii</taxon>
        <taxon>Neopterygii</taxon>
        <taxon>Teleostei</taxon>
        <taxon>Ostariophysi</taxon>
        <taxon>Siluriformes</taxon>
        <taxon>Clariidae</taxon>
        <taxon>Clarias</taxon>
    </lineage>
</organism>
<comment type="cofactor">
    <cofactor evidence="4">
        <name>Zn(2+)</name>
        <dbReference type="ChEBI" id="CHEBI:29105"/>
    </cofactor>
</comment>
<keyword evidence="4" id="KW-0732">Signal</keyword>
<accession>A0A8J4UDJ2</accession>